<dbReference type="EMBL" id="KV744831">
    <property type="protein sequence ID" value="OCK84732.1"/>
    <property type="molecule type" value="Genomic_DNA"/>
</dbReference>
<comment type="subcellular location">
    <subcellularLocation>
        <location evidence="1">Nucleus</location>
    </subcellularLocation>
</comment>
<evidence type="ECO:0000259" key="5">
    <source>
        <dbReference type="Pfam" id="PF04825"/>
    </source>
</evidence>
<feature type="domain" description="Rad21/Rec8-like protein N-terminal" evidence="5">
    <location>
        <begin position="1"/>
        <end position="109"/>
    </location>
</feature>
<evidence type="ECO:0000259" key="4">
    <source>
        <dbReference type="Pfam" id="PF04824"/>
    </source>
</evidence>
<dbReference type="Pfam" id="PF04825">
    <property type="entry name" value="Rad21_Rec8_N"/>
    <property type="match status" value="1"/>
</dbReference>
<dbReference type="InterPro" id="IPR006910">
    <property type="entry name" value="Rad21_Rec8_N"/>
</dbReference>
<accession>A0A8E2EIN5</accession>
<dbReference type="OrthoDB" id="5427633at2759"/>
<dbReference type="InterPro" id="IPR039781">
    <property type="entry name" value="Rad21/Rec8-like"/>
</dbReference>
<gene>
    <name evidence="6" type="ORF">K432DRAFT_344526</name>
</gene>
<feature type="region of interest" description="Disordered" evidence="3">
    <location>
        <begin position="251"/>
        <end position="290"/>
    </location>
</feature>
<dbReference type="PANTHER" id="PTHR12585:SF70">
    <property type="entry name" value="RAD21_REC8 N TERMINAL DOMAIN PROTEIN (AFU_ORTHOLOGUE AFUA_6G02900)"/>
    <property type="match status" value="1"/>
</dbReference>
<evidence type="ECO:0008006" key="8">
    <source>
        <dbReference type="Google" id="ProtNLM"/>
    </source>
</evidence>
<dbReference type="GO" id="GO:0005634">
    <property type="term" value="C:nucleus"/>
    <property type="evidence" value="ECO:0007669"/>
    <property type="project" value="UniProtKB-SubCell"/>
</dbReference>
<feature type="compositionally biased region" description="Basic and acidic residues" evidence="3">
    <location>
        <begin position="272"/>
        <end position="284"/>
    </location>
</feature>
<dbReference type="AlphaFoldDB" id="A0A8E2EIN5"/>
<keyword evidence="2" id="KW-0539">Nucleus</keyword>
<keyword evidence="7" id="KW-1185">Reference proteome</keyword>
<evidence type="ECO:0000313" key="7">
    <source>
        <dbReference type="Proteomes" id="UP000250266"/>
    </source>
</evidence>
<evidence type="ECO:0000313" key="6">
    <source>
        <dbReference type="EMBL" id="OCK84732.1"/>
    </source>
</evidence>
<sequence>MFYSHEVLTSRKYGVATVWLVATLGSKSALKKINRKAILDVDVPRACQTIQAPEAPMALRLQSNLLYGVSRVYLQQCGYILSDAQNAYNSMRTVLKVTKNADLDPDAGRARRASDPFMLTFHRPEQLVLEDDPSFLPDFAFPGLDFDLSSLEMTFARNPQRSSSLSLTPHGSQYLRSERPYGGPVGGLILPTSDAGGYEDIGGFVVQGDDGRGTSRFGRASSILEREDHDLLPEADFSFDADGNLVEFTPGKSIGATPAPGGRPALGSDTAASDRVRREHEEGHNAGVNLGSEQMDLDMLILGDDFDLLPEGEAFPPAAHSTAAGQRTSSTQVEELEASSSAAAPMRRKRRAPRVIPLDQTMELRNSDLSHWNTKYLQNMAEATQVKMQHKAVSLAKKNAEFWIWKSGIGAIGRRLGVTDFKSPLDMFYGDALFESLTGFSRAPTAGQKHDRDSGINETAESETRRVRHRSDRYHVGRGAGMDMDGVIVAPMGYGDVEMPRDAPSALDDENLFSAMPWNITASIRGSSVARGRIGLPSGALNSVGGPSSAGLPGSLGRRRSRMVSASPLHGRGQAGGVEALRSLEGEDEFGLLDGEDFGDLGPAGGAEDNATFHPERRPTQTSQRVCDALDAEGVNFLAFVEDGMQDRRKRLEEELAEDFLQADAAGNIDEVLFEELLPPAHNTRVVAAQALMHTLALATKGLLMVRQDEHFGEIGLRFVQVGGVQVEA</sequence>
<protein>
    <recommendedName>
        <fullName evidence="8">Rad21/Rec8-like protein N-terminal domain-containing protein</fullName>
    </recommendedName>
</protein>
<feature type="domain" description="Rad21/Rec8-like protein C-terminal eukaryotic" evidence="4">
    <location>
        <begin position="674"/>
        <end position="718"/>
    </location>
</feature>
<feature type="compositionally biased region" description="Polar residues" evidence="3">
    <location>
        <begin position="323"/>
        <end position="333"/>
    </location>
</feature>
<evidence type="ECO:0000256" key="1">
    <source>
        <dbReference type="ARBA" id="ARBA00004123"/>
    </source>
</evidence>
<dbReference type="GO" id="GO:0003682">
    <property type="term" value="F:chromatin binding"/>
    <property type="evidence" value="ECO:0007669"/>
    <property type="project" value="TreeGrafter"/>
</dbReference>
<dbReference type="CDD" id="cd21789">
    <property type="entry name" value="Rad21_Rec8_M_SpRec8p-like"/>
    <property type="match status" value="1"/>
</dbReference>
<evidence type="ECO:0000256" key="2">
    <source>
        <dbReference type="ARBA" id="ARBA00023242"/>
    </source>
</evidence>
<evidence type="ECO:0000256" key="3">
    <source>
        <dbReference type="SAM" id="MobiDB-lite"/>
    </source>
</evidence>
<reference evidence="6 7" key="1">
    <citation type="journal article" date="2016" name="Nat. Commun.">
        <title>Ectomycorrhizal ecology is imprinted in the genome of the dominant symbiotic fungus Cenococcum geophilum.</title>
        <authorList>
            <consortium name="DOE Joint Genome Institute"/>
            <person name="Peter M."/>
            <person name="Kohler A."/>
            <person name="Ohm R.A."/>
            <person name="Kuo A."/>
            <person name="Krutzmann J."/>
            <person name="Morin E."/>
            <person name="Arend M."/>
            <person name="Barry K.W."/>
            <person name="Binder M."/>
            <person name="Choi C."/>
            <person name="Clum A."/>
            <person name="Copeland A."/>
            <person name="Grisel N."/>
            <person name="Haridas S."/>
            <person name="Kipfer T."/>
            <person name="LaButti K."/>
            <person name="Lindquist E."/>
            <person name="Lipzen A."/>
            <person name="Maire R."/>
            <person name="Meier B."/>
            <person name="Mihaltcheva S."/>
            <person name="Molinier V."/>
            <person name="Murat C."/>
            <person name="Poggeler S."/>
            <person name="Quandt C.A."/>
            <person name="Sperisen C."/>
            <person name="Tritt A."/>
            <person name="Tisserant E."/>
            <person name="Crous P.W."/>
            <person name="Henrissat B."/>
            <person name="Nehls U."/>
            <person name="Egli S."/>
            <person name="Spatafora J.W."/>
            <person name="Grigoriev I.V."/>
            <person name="Martin F.M."/>
        </authorList>
    </citation>
    <scope>NUCLEOTIDE SEQUENCE [LARGE SCALE GENOMIC DNA]</scope>
    <source>
        <strain evidence="6 7">CBS 459.81</strain>
    </source>
</reference>
<dbReference type="InterPro" id="IPR006909">
    <property type="entry name" value="Rad21/Rec8_C_eu"/>
</dbReference>
<name>A0A8E2EIN5_9PEZI</name>
<dbReference type="PANTHER" id="PTHR12585">
    <property type="entry name" value="SCC1 / RAD21 FAMILY MEMBER"/>
    <property type="match status" value="1"/>
</dbReference>
<proteinExistence type="predicted"/>
<dbReference type="GO" id="GO:0030892">
    <property type="term" value="C:mitotic cohesin complex"/>
    <property type="evidence" value="ECO:0007669"/>
    <property type="project" value="TreeGrafter"/>
</dbReference>
<dbReference type="Pfam" id="PF04824">
    <property type="entry name" value="Rad21_Rec8"/>
    <property type="match status" value="1"/>
</dbReference>
<dbReference type="Proteomes" id="UP000250266">
    <property type="component" value="Unassembled WGS sequence"/>
</dbReference>
<organism evidence="6 7">
    <name type="scientific">Lepidopterella palustris CBS 459.81</name>
    <dbReference type="NCBI Taxonomy" id="1314670"/>
    <lineage>
        <taxon>Eukaryota</taxon>
        <taxon>Fungi</taxon>
        <taxon>Dikarya</taxon>
        <taxon>Ascomycota</taxon>
        <taxon>Pezizomycotina</taxon>
        <taxon>Dothideomycetes</taxon>
        <taxon>Pleosporomycetidae</taxon>
        <taxon>Mytilinidiales</taxon>
        <taxon>Argynnaceae</taxon>
        <taxon>Lepidopterella</taxon>
    </lineage>
</organism>
<feature type="region of interest" description="Disordered" evidence="3">
    <location>
        <begin position="312"/>
        <end position="350"/>
    </location>
</feature>
<dbReference type="GO" id="GO:0007064">
    <property type="term" value="P:mitotic sister chromatid cohesion"/>
    <property type="evidence" value="ECO:0007669"/>
    <property type="project" value="TreeGrafter"/>
</dbReference>
<feature type="region of interest" description="Disordered" evidence="3">
    <location>
        <begin position="443"/>
        <end position="462"/>
    </location>
</feature>